<organism evidence="2 3">
    <name type="scientific">candidate division WOR-1 bacterium RIFOXYC2_FULL_41_25</name>
    <dbReference type="NCBI Taxonomy" id="1802586"/>
    <lineage>
        <taxon>Bacteria</taxon>
        <taxon>Bacillati</taxon>
        <taxon>Saganbacteria</taxon>
    </lineage>
</organism>
<sequence>MIVPLDMQAGRGHPPKYNALQGPTKKRLSRPLVKPAPTTGCPPIDTTLNEVPPLVERIFSQGDLDAAEKLVRICRGTNEATRRLIVRIVDAKIEKIGLKPSCDSKEALPDTTVLRATSFLMVLTEFGSEFCKQSFKSFLSHTFGQDLLLDLVFGKKYSWARSMLAEVLQTPTSTVALQLLNKIIFKVERQDQAACELLESLITTNPKLEDVCEAFLATKPNIHEAIPEEYMVGATHRKGAARQKPFYAFPEPVQDAIISLYNATVNLRVTSDRKASPFQKERYEYGNTVVLVAGGEVIQALPLDNPATSYESGRLNYGGEGLNSASTTEHDIVFEILQQTDETPSGERKKVTVYLLHTHPQELENLDGTRRQDGSGKISTSFSRADCEEVEGFASRFPSLFSFGQTTELIECAIPVPLEPFSNDYQLRAELLVATYTYNAEVHQARILAEQAQAAY</sequence>
<dbReference type="Proteomes" id="UP000177309">
    <property type="component" value="Unassembled WGS sequence"/>
</dbReference>
<dbReference type="AlphaFoldDB" id="A0A1F4TLD0"/>
<name>A0A1F4TLD0_UNCSA</name>
<evidence type="ECO:0000313" key="2">
    <source>
        <dbReference type="EMBL" id="OGC33518.1"/>
    </source>
</evidence>
<dbReference type="EMBL" id="MEUI01000033">
    <property type="protein sequence ID" value="OGC33518.1"/>
    <property type="molecule type" value="Genomic_DNA"/>
</dbReference>
<comment type="caution">
    <text evidence="2">The sequence shown here is derived from an EMBL/GenBank/DDBJ whole genome shotgun (WGS) entry which is preliminary data.</text>
</comment>
<protein>
    <submittedName>
        <fullName evidence="2">Uncharacterized protein</fullName>
    </submittedName>
</protein>
<feature type="region of interest" description="Disordered" evidence="1">
    <location>
        <begin position="1"/>
        <end position="44"/>
    </location>
</feature>
<evidence type="ECO:0000256" key="1">
    <source>
        <dbReference type="SAM" id="MobiDB-lite"/>
    </source>
</evidence>
<reference evidence="2 3" key="1">
    <citation type="journal article" date="2016" name="Nat. Commun.">
        <title>Thousands of microbial genomes shed light on interconnected biogeochemical processes in an aquifer system.</title>
        <authorList>
            <person name="Anantharaman K."/>
            <person name="Brown C.T."/>
            <person name="Hug L.A."/>
            <person name="Sharon I."/>
            <person name="Castelle C.J."/>
            <person name="Probst A.J."/>
            <person name="Thomas B.C."/>
            <person name="Singh A."/>
            <person name="Wilkins M.J."/>
            <person name="Karaoz U."/>
            <person name="Brodie E.L."/>
            <person name="Williams K.H."/>
            <person name="Hubbard S.S."/>
            <person name="Banfield J.F."/>
        </authorList>
    </citation>
    <scope>NUCLEOTIDE SEQUENCE [LARGE SCALE GENOMIC DNA]</scope>
</reference>
<gene>
    <name evidence="2" type="ORF">A2462_08895</name>
</gene>
<evidence type="ECO:0000313" key="3">
    <source>
        <dbReference type="Proteomes" id="UP000177309"/>
    </source>
</evidence>
<proteinExistence type="predicted"/>
<accession>A0A1F4TLD0</accession>